<evidence type="ECO:0000313" key="3">
    <source>
        <dbReference type="Proteomes" id="UP000225706"/>
    </source>
</evidence>
<feature type="compositionally biased region" description="Polar residues" evidence="1">
    <location>
        <begin position="147"/>
        <end position="165"/>
    </location>
</feature>
<dbReference type="AlphaFoldDB" id="A0A2B4R4N8"/>
<feature type="region of interest" description="Disordered" evidence="1">
    <location>
        <begin position="263"/>
        <end position="284"/>
    </location>
</feature>
<evidence type="ECO:0000256" key="1">
    <source>
        <dbReference type="SAM" id="MobiDB-lite"/>
    </source>
</evidence>
<comment type="caution">
    <text evidence="2">The sequence shown here is derived from an EMBL/GenBank/DDBJ whole genome shotgun (WGS) entry which is preliminary data.</text>
</comment>
<feature type="compositionally biased region" description="Basic and acidic residues" evidence="1">
    <location>
        <begin position="263"/>
        <end position="279"/>
    </location>
</feature>
<organism evidence="2 3">
    <name type="scientific">Stylophora pistillata</name>
    <name type="common">Smooth cauliflower coral</name>
    <dbReference type="NCBI Taxonomy" id="50429"/>
    <lineage>
        <taxon>Eukaryota</taxon>
        <taxon>Metazoa</taxon>
        <taxon>Cnidaria</taxon>
        <taxon>Anthozoa</taxon>
        <taxon>Hexacorallia</taxon>
        <taxon>Scleractinia</taxon>
        <taxon>Astrocoeniina</taxon>
        <taxon>Pocilloporidae</taxon>
        <taxon>Stylophora</taxon>
    </lineage>
</organism>
<proteinExistence type="predicted"/>
<dbReference type="EMBL" id="LSMT01001012">
    <property type="protein sequence ID" value="PFX13304.1"/>
    <property type="molecule type" value="Genomic_DNA"/>
</dbReference>
<dbReference type="Proteomes" id="UP000225706">
    <property type="component" value="Unassembled WGS sequence"/>
</dbReference>
<sequence length="296" mass="34380">MRSRDLLLKQYIQSRHDTEWINFKHSRDLVKKTLQEAERDYTFEEVTANKNNSGSLWKIINRAIPSKDKQRPAFTKDLKVLANEFDQFFAKVDSNATDAVQRLREEHDITVRDSSSETDTDTSSMESFNLRTVSLEEVVETSVTMTDNSPSQDYTHPDDQTTPSHVTPGFKPFTALCSKHIQEECFIKTVGGNRIRLKPGSVPTKFVFTVQQKERKRPCYRGEAMDTIKSKTSRKLNLTTYTDVAEDGELEFCQPLESTQLHEDFPINHQEPQESKDDELNMNNSLKRRYHVYMRK</sequence>
<keyword evidence="3" id="KW-1185">Reference proteome</keyword>
<gene>
    <name evidence="2" type="ORF">AWC38_SpisGene22621</name>
</gene>
<evidence type="ECO:0000313" key="2">
    <source>
        <dbReference type="EMBL" id="PFX13304.1"/>
    </source>
</evidence>
<protein>
    <submittedName>
        <fullName evidence="2">Uncharacterized protein</fullName>
    </submittedName>
</protein>
<name>A0A2B4R4N8_STYPI</name>
<reference evidence="3" key="1">
    <citation type="journal article" date="2017" name="bioRxiv">
        <title>Comparative analysis of the genomes of Stylophora pistillata and Acropora digitifera provides evidence for extensive differences between species of corals.</title>
        <authorList>
            <person name="Voolstra C.R."/>
            <person name="Li Y."/>
            <person name="Liew Y.J."/>
            <person name="Baumgarten S."/>
            <person name="Zoccola D."/>
            <person name="Flot J.-F."/>
            <person name="Tambutte S."/>
            <person name="Allemand D."/>
            <person name="Aranda M."/>
        </authorList>
    </citation>
    <scope>NUCLEOTIDE SEQUENCE [LARGE SCALE GENOMIC DNA]</scope>
</reference>
<dbReference type="OrthoDB" id="5960688at2759"/>
<accession>A0A2B4R4N8</accession>
<feature type="region of interest" description="Disordered" evidence="1">
    <location>
        <begin position="143"/>
        <end position="165"/>
    </location>
</feature>